<dbReference type="InterPro" id="IPR035965">
    <property type="entry name" value="PAS-like_dom_sf"/>
</dbReference>
<dbReference type="InterPro" id="IPR001633">
    <property type="entry name" value="EAL_dom"/>
</dbReference>
<evidence type="ECO:0000313" key="3">
    <source>
        <dbReference type="EMBL" id="SFP41023.1"/>
    </source>
</evidence>
<dbReference type="Pfam" id="PF08447">
    <property type="entry name" value="PAS_3"/>
    <property type="match status" value="1"/>
</dbReference>
<protein>
    <submittedName>
        <fullName evidence="3">EAL domain, c-di-GMP-specific phosphodiesterase class I (Or its enzymatically inactive variant)</fullName>
    </submittedName>
</protein>
<evidence type="ECO:0000313" key="4">
    <source>
        <dbReference type="Proteomes" id="UP000243745"/>
    </source>
</evidence>
<dbReference type="CDD" id="cd01948">
    <property type="entry name" value="EAL"/>
    <property type="match status" value="1"/>
</dbReference>
<dbReference type="InterPro" id="IPR000160">
    <property type="entry name" value="GGDEF_dom"/>
</dbReference>
<dbReference type="OrthoDB" id="9804951at2"/>
<dbReference type="InterPro" id="IPR050706">
    <property type="entry name" value="Cyclic-di-GMP_PDE-like"/>
</dbReference>
<sequence>MARYHFSDQEQSFWESLQQSYAVFQYDGGVIPLALSDGFVQMFGYGSRESACKDLMRSKTVYLNVHPDDLAKVENAVYNFIYHDEKYDIVYRARNGNARDYKLLHSQAKIMETSDGVKLIHVWYTDEGIYSEPFEELNTKLNRLLRSALQRENYIKSNGFDVLTGLPSMSYFFEYTDEWKKKMLQENGKPVILFFNLRGMRYYNQDNGASQGDNLLKSFAKILTHYFSKEQCCRMGSDHFLVSTVDENVEKILSNIFENAKLINTGISLPVSVGIYSITDPEESTSYACDRARFACNSLRKIHESGFNRYNQDLLDKYTKREYIITNLDRAIQEKWIKVYYQPIVRAVNSKVCDEEALARWIDPVNGFMSPADFIPVLEEAELIYKLDLFVLDEVLEKLRMQQEFNLHLVPQSINLSRTDFDTCDIVEEIRKRVDASGFARNLITIEITESIIGKNFAYMKEQVERFQKLGFPVWMDDFGSGYSSLNVLQNIRFDLIKFDMSFMRKLDEGKEGKIILTELMNLVTSLGVDTVCEGVETEHQRQFLLDIGCSKLQGYFFTKPIPFEEILIRYKEGRQIGFENPKTSSYYEIISRINLNNLSIISGERNINNSGAYNSLPMYVMEVRGDVGYLLRSNQAARDFISSYYLVDLNAEGAVFIKNDDAFRDNVVDTCCKLGARSFYDEPLTNGNIAHVFARQIAVNPVTGYHAVIMAVLSISSPNDHTTYESIARALAADYHNIFYVDLNNDSFIEYTSPEGSDRLAVERRRDDFFTFITGDFIARVHEEDRQKLISVITRENIIRKLDDAGRINLTYRTVEDGKITFLSMKITRIPRRNNIIIGISIIDSQMEDLNLMEQSQRRLEILTGIMALSHDYMCLYYIDLQNDHYIEYSNSQEFASLSLNSEGYNFFSMMVSNGKSIVHPDDMEEFVTRLNNDNVKKQIADNGFFQHKFRIKLNDEYVLIVMKVAKVMDKGQEKLIAGVRKWRERN</sequence>
<dbReference type="SUPFAM" id="SSF55785">
    <property type="entry name" value="PYP-like sensor domain (PAS domain)"/>
    <property type="match status" value="1"/>
</dbReference>
<evidence type="ECO:0000259" key="2">
    <source>
        <dbReference type="PROSITE" id="PS50887"/>
    </source>
</evidence>
<proteinExistence type="predicted"/>
<dbReference type="Pfam" id="PF00563">
    <property type="entry name" value="EAL"/>
    <property type="match status" value="1"/>
</dbReference>
<keyword evidence="4" id="KW-1185">Reference proteome</keyword>
<gene>
    <name evidence="3" type="ORF">SAMN02910344_01315</name>
</gene>
<evidence type="ECO:0000259" key="1">
    <source>
        <dbReference type="PROSITE" id="PS50883"/>
    </source>
</evidence>
<dbReference type="EMBL" id="FOXF01000021">
    <property type="protein sequence ID" value="SFP41023.1"/>
    <property type="molecule type" value="Genomic_DNA"/>
</dbReference>
<name>A0A662ZHV1_9GAMM</name>
<dbReference type="RefSeq" id="WP_093142168.1">
    <property type="nucleotide sequence ID" value="NZ_FOXF01000021.1"/>
</dbReference>
<dbReference type="SMART" id="SM00267">
    <property type="entry name" value="GGDEF"/>
    <property type="match status" value="1"/>
</dbReference>
<dbReference type="AlphaFoldDB" id="A0A662ZHV1"/>
<dbReference type="GO" id="GO:0071111">
    <property type="term" value="F:cyclic-guanylate-specific phosphodiesterase activity"/>
    <property type="evidence" value="ECO:0007669"/>
    <property type="project" value="InterPro"/>
</dbReference>
<dbReference type="InterPro" id="IPR013655">
    <property type="entry name" value="PAS_fold_3"/>
</dbReference>
<dbReference type="InterPro" id="IPR035919">
    <property type="entry name" value="EAL_sf"/>
</dbReference>
<dbReference type="Pfam" id="PF00990">
    <property type="entry name" value="GGDEF"/>
    <property type="match status" value="1"/>
</dbReference>
<dbReference type="InterPro" id="IPR029787">
    <property type="entry name" value="Nucleotide_cyclase"/>
</dbReference>
<feature type="domain" description="GGDEF" evidence="2">
    <location>
        <begin position="188"/>
        <end position="312"/>
    </location>
</feature>
<dbReference type="SUPFAM" id="SSF141868">
    <property type="entry name" value="EAL domain-like"/>
    <property type="match status" value="1"/>
</dbReference>
<dbReference type="Gene3D" id="3.30.450.20">
    <property type="entry name" value="PAS domain"/>
    <property type="match status" value="1"/>
</dbReference>
<organism evidence="3 4">
    <name type="scientific">Ruminobacter amylophilus</name>
    <dbReference type="NCBI Taxonomy" id="867"/>
    <lineage>
        <taxon>Bacteria</taxon>
        <taxon>Pseudomonadati</taxon>
        <taxon>Pseudomonadota</taxon>
        <taxon>Gammaproteobacteria</taxon>
        <taxon>Aeromonadales</taxon>
        <taxon>Succinivibrionaceae</taxon>
        <taxon>Ruminobacter</taxon>
    </lineage>
</organism>
<dbReference type="Gene3D" id="3.20.20.450">
    <property type="entry name" value="EAL domain"/>
    <property type="match status" value="1"/>
</dbReference>
<reference evidence="3 4" key="1">
    <citation type="submission" date="2016-10" db="EMBL/GenBank/DDBJ databases">
        <authorList>
            <person name="Varghese N."/>
            <person name="Submissions S."/>
        </authorList>
    </citation>
    <scope>NUCLEOTIDE SEQUENCE [LARGE SCALE GENOMIC DNA]</scope>
    <source>
        <strain evidence="3 4">DSM 1361</strain>
    </source>
</reference>
<dbReference type="PROSITE" id="PS50887">
    <property type="entry name" value="GGDEF"/>
    <property type="match status" value="1"/>
</dbReference>
<dbReference type="Proteomes" id="UP000243745">
    <property type="component" value="Unassembled WGS sequence"/>
</dbReference>
<dbReference type="PANTHER" id="PTHR33121">
    <property type="entry name" value="CYCLIC DI-GMP PHOSPHODIESTERASE PDEF"/>
    <property type="match status" value="1"/>
</dbReference>
<accession>A0A662ZHV1</accession>
<dbReference type="SMART" id="SM00052">
    <property type="entry name" value="EAL"/>
    <property type="match status" value="1"/>
</dbReference>
<dbReference type="PANTHER" id="PTHR33121:SF79">
    <property type="entry name" value="CYCLIC DI-GMP PHOSPHODIESTERASE PDED-RELATED"/>
    <property type="match status" value="1"/>
</dbReference>
<dbReference type="SUPFAM" id="SSF55073">
    <property type="entry name" value="Nucleotide cyclase"/>
    <property type="match status" value="1"/>
</dbReference>
<dbReference type="PROSITE" id="PS50883">
    <property type="entry name" value="EAL"/>
    <property type="match status" value="1"/>
</dbReference>
<dbReference type="InterPro" id="IPR043128">
    <property type="entry name" value="Rev_trsase/Diguanyl_cyclase"/>
</dbReference>
<dbReference type="Gene3D" id="3.30.70.270">
    <property type="match status" value="1"/>
</dbReference>
<feature type="domain" description="EAL" evidence="1">
    <location>
        <begin position="321"/>
        <end position="575"/>
    </location>
</feature>